<evidence type="ECO:0000313" key="2">
    <source>
        <dbReference type="Proteomes" id="UP000005257"/>
    </source>
</evidence>
<sequence length="72" mass="8580">MGKQIKNTLTFMGKRFFSKMFFFKPKKNKNKCSNVLLNKYQFYRISILLTILTTLRNIFILDVKHCNDGIKV</sequence>
<reference evidence="1 2" key="1">
    <citation type="journal article" date="2013" name="Genome Announc.">
        <title>Complete Genome Sequence of Bacillus thuringiensis Serovar Israelensis Strain HD-789.</title>
        <authorList>
            <person name="Doggett N.A."/>
            <person name="Stubben C.J."/>
            <person name="Chertkov O."/>
            <person name="Bruce D.C."/>
            <person name="Detter J.C."/>
            <person name="Johnson S.L."/>
            <person name="Han C.S."/>
        </authorList>
    </citation>
    <scope>NUCLEOTIDE SEQUENCE [LARGE SCALE GENOMIC DNA]</scope>
    <source>
        <strain evidence="1 2">HD-789</strain>
    </source>
</reference>
<accession>A0A9W3JR64</accession>
<dbReference type="AlphaFoldDB" id="A0A9W3JR64"/>
<name>A0A9W3JR64_BACTU</name>
<dbReference type="Proteomes" id="UP000005257">
    <property type="component" value="Chromosome"/>
</dbReference>
<proteinExistence type="predicted"/>
<protein>
    <submittedName>
        <fullName evidence="1">Uncharacterized protein</fullName>
    </submittedName>
</protein>
<evidence type="ECO:0000313" key="1">
    <source>
        <dbReference type="EMBL" id="AFQ26323.1"/>
    </source>
</evidence>
<dbReference type="KEGG" id="btn:BTF1_10620"/>
<gene>
    <name evidence="1" type="ORF">BTF1_10620</name>
</gene>
<dbReference type="EMBL" id="CP003763">
    <property type="protein sequence ID" value="AFQ26323.1"/>
    <property type="molecule type" value="Genomic_DNA"/>
</dbReference>
<organism evidence="1 2">
    <name type="scientific">Bacillus thuringiensis HD-789</name>
    <dbReference type="NCBI Taxonomy" id="1217737"/>
    <lineage>
        <taxon>Bacteria</taxon>
        <taxon>Bacillati</taxon>
        <taxon>Bacillota</taxon>
        <taxon>Bacilli</taxon>
        <taxon>Bacillales</taxon>
        <taxon>Bacillaceae</taxon>
        <taxon>Bacillus</taxon>
        <taxon>Bacillus cereus group</taxon>
    </lineage>
</organism>